<dbReference type="AlphaFoldDB" id="A0A941IAN3"/>
<dbReference type="Proteomes" id="UP000675284">
    <property type="component" value="Unassembled WGS sequence"/>
</dbReference>
<dbReference type="GO" id="GO:0006310">
    <property type="term" value="P:DNA recombination"/>
    <property type="evidence" value="ECO:0007669"/>
    <property type="project" value="InterPro"/>
</dbReference>
<dbReference type="Pfam" id="PF00271">
    <property type="entry name" value="Helicase_C"/>
    <property type="match status" value="1"/>
</dbReference>
<dbReference type="InterPro" id="IPR004589">
    <property type="entry name" value="DNA_helicase_ATP-dep_RecQ"/>
</dbReference>
<dbReference type="InterPro" id="IPR027417">
    <property type="entry name" value="P-loop_NTPase"/>
</dbReference>
<dbReference type="InterPro" id="IPR002464">
    <property type="entry name" value="DNA/RNA_helicase_DEAH_CS"/>
</dbReference>
<evidence type="ECO:0000256" key="3">
    <source>
        <dbReference type="ARBA" id="ARBA00022806"/>
    </source>
</evidence>
<dbReference type="SMART" id="SM00490">
    <property type="entry name" value="HELICc"/>
    <property type="match status" value="1"/>
</dbReference>
<dbReference type="SUPFAM" id="SSF52540">
    <property type="entry name" value="P-loop containing nucleoside triphosphate hydrolases"/>
    <property type="match status" value="1"/>
</dbReference>
<dbReference type="PROSITE" id="PS51192">
    <property type="entry name" value="HELICASE_ATP_BIND_1"/>
    <property type="match status" value="1"/>
</dbReference>
<dbReference type="PROSITE" id="PS00690">
    <property type="entry name" value="DEAH_ATP_HELICASE"/>
    <property type="match status" value="1"/>
</dbReference>
<dbReference type="SMART" id="SM00487">
    <property type="entry name" value="DEXDc"/>
    <property type="match status" value="1"/>
</dbReference>
<dbReference type="Gene3D" id="3.40.50.300">
    <property type="entry name" value="P-loop containing nucleotide triphosphate hydrolases"/>
    <property type="match status" value="2"/>
</dbReference>
<gene>
    <name evidence="8" type="ORF">KCX74_05660</name>
</gene>
<evidence type="ECO:0000256" key="4">
    <source>
        <dbReference type="ARBA" id="ARBA00022840"/>
    </source>
</evidence>
<accession>A0A941IAN3</accession>
<dbReference type="GO" id="GO:0005524">
    <property type="term" value="F:ATP binding"/>
    <property type="evidence" value="ECO:0007669"/>
    <property type="project" value="UniProtKB-KW"/>
</dbReference>
<sequence length="518" mass="60742">MNNVENQLNLRHELKKHFGYDAFRKGQREIIEDVMRGENVLGILPTGSGKSICYQLPAKLLDGVTIVVSPLISLMIDQVKHLKAMNFKQVVAINSFMNRSERYTVWNQLHTYKLIYLSPELLQQDKLQRKLRQLQISLFVIDEAHCISQWGHEFRPDYLKLSQSIESYGNPPVLALSATATPKVQEDIIEALGRKGTIKHVHDMDRDNIAFYIQHVNDDSEKLDTMARLFKRYRVPTLIYFSSRRVAEDVAHELSNKLSYQIAVYHGGMEQHDRVTIQQQFMNNQLDIVCCTSAFGMGINKSNIRLVIHYHMPPQMEAFIQEVGRAGRDGEQSISLLLFSIKDIHLPKNIIKKELPLESDITSVFKRLFTLFSSNQSLPEQMDERAGIFQMNEVQWRFMQYQLEKHGIIKKNRIFYDQRNWQRALHKIIEHRNSRTHLKEQKLTKMIHWIQQKACFRKHLYQEFQTSYATPTSLCCSNCGFSWDEWNPVQTTIKRTEPKTWREKLQEKLLHGDIHETT</sequence>
<keyword evidence="3 8" id="KW-0347">Helicase</keyword>
<comment type="caution">
    <text evidence="8">The sequence shown here is derived from an EMBL/GenBank/DDBJ whole genome shotgun (WGS) entry which is preliminary data.</text>
</comment>
<proteinExistence type="predicted"/>
<dbReference type="InterPro" id="IPR001650">
    <property type="entry name" value="Helicase_C-like"/>
</dbReference>
<dbReference type="GO" id="GO:0006281">
    <property type="term" value="P:DNA repair"/>
    <property type="evidence" value="ECO:0007669"/>
    <property type="project" value="TreeGrafter"/>
</dbReference>
<dbReference type="InterPro" id="IPR011545">
    <property type="entry name" value="DEAD/DEAH_box_helicase_dom"/>
</dbReference>
<feature type="domain" description="Helicase ATP-binding" evidence="6">
    <location>
        <begin position="31"/>
        <end position="198"/>
    </location>
</feature>
<keyword evidence="2" id="KW-0378">Hydrolase</keyword>
<evidence type="ECO:0000259" key="6">
    <source>
        <dbReference type="PROSITE" id="PS51192"/>
    </source>
</evidence>
<dbReference type="GO" id="GO:0030894">
    <property type="term" value="C:replisome"/>
    <property type="evidence" value="ECO:0007669"/>
    <property type="project" value="TreeGrafter"/>
</dbReference>
<dbReference type="CDD" id="cd17920">
    <property type="entry name" value="DEXHc_RecQ"/>
    <property type="match status" value="1"/>
</dbReference>
<dbReference type="GO" id="GO:0043590">
    <property type="term" value="C:bacterial nucleoid"/>
    <property type="evidence" value="ECO:0007669"/>
    <property type="project" value="TreeGrafter"/>
</dbReference>
<reference evidence="8" key="1">
    <citation type="submission" date="2021-04" db="EMBL/GenBank/DDBJ databases">
        <title>Isolation and polyphasic classification of algal microorganism.</title>
        <authorList>
            <person name="Wang S."/>
        </authorList>
    </citation>
    <scope>NUCLEOTIDE SEQUENCE</scope>
    <source>
        <strain evidence="8">720a</strain>
    </source>
</reference>
<dbReference type="GO" id="GO:0043138">
    <property type="term" value="F:3'-5' DNA helicase activity"/>
    <property type="evidence" value="ECO:0007669"/>
    <property type="project" value="TreeGrafter"/>
</dbReference>
<dbReference type="GO" id="GO:0005737">
    <property type="term" value="C:cytoplasm"/>
    <property type="evidence" value="ECO:0007669"/>
    <property type="project" value="TreeGrafter"/>
</dbReference>
<name>A0A941IAN3_9BACI</name>
<dbReference type="PROSITE" id="PS51194">
    <property type="entry name" value="HELICASE_CTER"/>
    <property type="match status" value="1"/>
</dbReference>
<dbReference type="FunFam" id="3.40.50.300:FF:001363">
    <property type="entry name" value="ATP-dependent DNA helicase RecQ"/>
    <property type="match status" value="1"/>
</dbReference>
<keyword evidence="5" id="KW-0238">DNA-binding</keyword>
<keyword evidence="4" id="KW-0067">ATP-binding</keyword>
<evidence type="ECO:0000313" key="9">
    <source>
        <dbReference type="Proteomes" id="UP000675284"/>
    </source>
</evidence>
<dbReference type="GO" id="GO:0016787">
    <property type="term" value="F:hydrolase activity"/>
    <property type="evidence" value="ECO:0007669"/>
    <property type="project" value="UniProtKB-KW"/>
</dbReference>
<evidence type="ECO:0000256" key="5">
    <source>
        <dbReference type="ARBA" id="ARBA00023125"/>
    </source>
</evidence>
<protein>
    <submittedName>
        <fullName evidence="8">ATP-dependent DNA helicase RecQ</fullName>
    </submittedName>
</protein>
<organism evidence="8 9">
    <name type="scientific">Virgibacillus salarius</name>
    <dbReference type="NCBI Taxonomy" id="447199"/>
    <lineage>
        <taxon>Bacteria</taxon>
        <taxon>Bacillati</taxon>
        <taxon>Bacillota</taxon>
        <taxon>Bacilli</taxon>
        <taxon>Bacillales</taxon>
        <taxon>Bacillaceae</taxon>
        <taxon>Virgibacillus</taxon>
    </lineage>
</organism>
<dbReference type="GO" id="GO:0009378">
    <property type="term" value="F:four-way junction helicase activity"/>
    <property type="evidence" value="ECO:0007669"/>
    <property type="project" value="TreeGrafter"/>
</dbReference>
<evidence type="ECO:0000259" key="7">
    <source>
        <dbReference type="PROSITE" id="PS51194"/>
    </source>
</evidence>
<keyword evidence="9" id="KW-1185">Reference proteome</keyword>
<feature type="domain" description="Helicase C-terminal" evidence="7">
    <location>
        <begin position="225"/>
        <end position="372"/>
    </location>
</feature>
<evidence type="ECO:0000256" key="1">
    <source>
        <dbReference type="ARBA" id="ARBA00022741"/>
    </source>
</evidence>
<evidence type="ECO:0000256" key="2">
    <source>
        <dbReference type="ARBA" id="ARBA00022801"/>
    </source>
</evidence>
<evidence type="ECO:0000313" key="8">
    <source>
        <dbReference type="EMBL" id="MBR7795526.1"/>
    </source>
</evidence>
<dbReference type="NCBIfam" id="TIGR00614">
    <property type="entry name" value="recQ_fam"/>
    <property type="match status" value="1"/>
</dbReference>
<dbReference type="RefSeq" id="WP_026681042.1">
    <property type="nucleotide sequence ID" value="NZ_BAAACY010000154.1"/>
</dbReference>
<dbReference type="PANTHER" id="PTHR13710:SF84">
    <property type="entry name" value="ATP-DEPENDENT DNA HELICASE RECS-RELATED"/>
    <property type="match status" value="1"/>
</dbReference>
<keyword evidence="1" id="KW-0547">Nucleotide-binding</keyword>
<dbReference type="InterPro" id="IPR014001">
    <property type="entry name" value="Helicase_ATP-bd"/>
</dbReference>
<dbReference type="PANTHER" id="PTHR13710">
    <property type="entry name" value="DNA HELICASE RECQ FAMILY MEMBER"/>
    <property type="match status" value="1"/>
</dbReference>
<dbReference type="GO" id="GO:0003677">
    <property type="term" value="F:DNA binding"/>
    <property type="evidence" value="ECO:0007669"/>
    <property type="project" value="UniProtKB-KW"/>
</dbReference>
<dbReference type="EMBL" id="JAGSOT010000012">
    <property type="protein sequence ID" value="MBR7795526.1"/>
    <property type="molecule type" value="Genomic_DNA"/>
</dbReference>
<dbReference type="Pfam" id="PF00270">
    <property type="entry name" value="DEAD"/>
    <property type="match status" value="1"/>
</dbReference>